<comment type="caution">
    <text evidence="8">The sequence shown here is derived from an EMBL/GenBank/DDBJ whole genome shotgun (WGS) entry which is preliminary data.</text>
</comment>
<keyword evidence="4 6" id="KW-0732">Signal</keyword>
<feature type="signal peptide" evidence="6">
    <location>
        <begin position="1"/>
        <end position="24"/>
    </location>
</feature>
<evidence type="ECO:0000256" key="6">
    <source>
        <dbReference type="SAM" id="SignalP"/>
    </source>
</evidence>
<evidence type="ECO:0000256" key="4">
    <source>
        <dbReference type="ARBA" id="ARBA00022729"/>
    </source>
</evidence>
<dbReference type="SUPFAM" id="SSF53850">
    <property type="entry name" value="Periplasmic binding protein-like II"/>
    <property type="match status" value="1"/>
</dbReference>
<accession>A0A0R2JVD4</accession>
<evidence type="ECO:0000313" key="9">
    <source>
        <dbReference type="Proteomes" id="UP000051491"/>
    </source>
</evidence>
<evidence type="ECO:0000256" key="5">
    <source>
        <dbReference type="ARBA" id="ARBA00022856"/>
    </source>
</evidence>
<reference evidence="8 9" key="1">
    <citation type="journal article" date="2015" name="Genome Announc.">
        <title>Expanding the biotechnology potential of lactobacilli through comparative genomics of 213 strains and associated genera.</title>
        <authorList>
            <person name="Sun Z."/>
            <person name="Harris H.M."/>
            <person name="McCann A."/>
            <person name="Guo C."/>
            <person name="Argimon S."/>
            <person name="Zhang W."/>
            <person name="Yang X."/>
            <person name="Jeffery I.B."/>
            <person name="Cooney J.C."/>
            <person name="Kagawa T.F."/>
            <person name="Liu W."/>
            <person name="Song Y."/>
            <person name="Salvetti E."/>
            <person name="Wrobel A."/>
            <person name="Rasinkangas P."/>
            <person name="Parkhill J."/>
            <person name="Rea M.C."/>
            <person name="O'Sullivan O."/>
            <person name="Ritari J."/>
            <person name="Douillard F.P."/>
            <person name="Paul Ross R."/>
            <person name="Yang R."/>
            <person name="Briner A.E."/>
            <person name="Felis G.E."/>
            <person name="de Vos W.M."/>
            <person name="Barrangou R."/>
            <person name="Klaenhammer T.R."/>
            <person name="Caufield P.W."/>
            <person name="Cui Y."/>
            <person name="Zhang H."/>
            <person name="O'Toole P.W."/>
        </authorList>
    </citation>
    <scope>NUCLEOTIDE SEQUENCE [LARGE SCALE GENOMIC DNA]</scope>
    <source>
        <strain evidence="8 9">DSM 15353</strain>
    </source>
</reference>
<dbReference type="GO" id="GO:1904680">
    <property type="term" value="F:peptide transmembrane transporter activity"/>
    <property type="evidence" value="ECO:0007669"/>
    <property type="project" value="TreeGrafter"/>
</dbReference>
<keyword evidence="5" id="KW-0571">Peptide transport</keyword>
<dbReference type="InterPro" id="IPR000914">
    <property type="entry name" value="SBP_5_dom"/>
</dbReference>
<sequence>MYLFNHKLVTVSTLCLVLFLTACGSNNKKDKADKQVLNWNEKTELPTIDPSLAMDGTSFDMLNNSMDGLYRLGKKSKITPGLAKSAKVSSDGLKYTFQLRRNTKWSNGDTVTAKDFVYSWRRTVDPKTNSGYAYLFDGIKNATDISNEKKAVDSLGIKAVGKYKLEVSLDKQIPYFKLLMGFPIFFPQNEKAVQKYGNKYGTASKYMVYNGPFKMSGWTGTNLNWKLIKNPTYWDKKAVKLSQINFKVNKSTTTSYNLYQSRKLDETELSAEQAKALNKKKGYQVLPSATTYYLGFNKENHSGLENKKIRQAISYAIDRKQFVNKVLGNTGVVSKGIVSSKLASYQGKDFADEAQTTAGVSYDKDKAQRLLKEGLNEIGKKELKLNLLTDDTDANNKNVEFLQSQIEEHLDGKVKISTTSVPFKTRLARSTAGDYDLVLQYWGADFADPITFLQIFSGDNPSKTGGWKDATFDKLIKDSMTVHSMDQGKRWNDMLQASKILSEQQVIAPLYQAKTPAMIPPKVKGLIMNTAGVSNNWKYTYISE</sequence>
<dbReference type="EMBL" id="JQBK01000083">
    <property type="protein sequence ID" value="KRN81122.1"/>
    <property type="molecule type" value="Genomic_DNA"/>
</dbReference>
<comment type="similarity">
    <text evidence="2">Belongs to the bacterial solute-binding protein 5 family.</text>
</comment>
<protein>
    <submittedName>
        <fullName evidence="8">Oligopeptide ABC transporter binding protein</fullName>
    </submittedName>
</protein>
<dbReference type="Gene3D" id="3.10.105.10">
    <property type="entry name" value="Dipeptide-binding Protein, Domain 3"/>
    <property type="match status" value="1"/>
</dbReference>
<dbReference type="FunFam" id="3.90.76.10:FF:000001">
    <property type="entry name" value="Oligopeptide ABC transporter substrate-binding protein"/>
    <property type="match status" value="1"/>
</dbReference>
<dbReference type="InterPro" id="IPR030678">
    <property type="entry name" value="Peptide/Ni-bd"/>
</dbReference>
<name>A0A0R2JVD4_9LACO</name>
<dbReference type="AlphaFoldDB" id="A0A0R2JVD4"/>
<evidence type="ECO:0000259" key="7">
    <source>
        <dbReference type="Pfam" id="PF00496"/>
    </source>
</evidence>
<dbReference type="Gene3D" id="3.40.190.10">
    <property type="entry name" value="Periplasmic binding protein-like II"/>
    <property type="match status" value="1"/>
</dbReference>
<keyword evidence="5" id="KW-0653">Protein transport</keyword>
<dbReference type="RefSeq" id="WP_010498716.1">
    <property type="nucleotide sequence ID" value="NZ_JQBK01000083.1"/>
</dbReference>
<dbReference type="STRING" id="89059.LAC1533_0395"/>
<dbReference type="CDD" id="cd08504">
    <property type="entry name" value="PBP2_OppA"/>
    <property type="match status" value="1"/>
</dbReference>
<dbReference type="Gene3D" id="3.90.76.10">
    <property type="entry name" value="Dipeptide-binding Protein, Domain 1"/>
    <property type="match status" value="1"/>
</dbReference>
<dbReference type="Pfam" id="PF00496">
    <property type="entry name" value="SBP_bac_5"/>
    <property type="match status" value="1"/>
</dbReference>
<evidence type="ECO:0000256" key="2">
    <source>
        <dbReference type="ARBA" id="ARBA00005695"/>
    </source>
</evidence>
<keyword evidence="3" id="KW-0813">Transport</keyword>
<dbReference type="PANTHER" id="PTHR30290:SF10">
    <property type="entry name" value="PERIPLASMIC OLIGOPEPTIDE-BINDING PROTEIN-RELATED"/>
    <property type="match status" value="1"/>
</dbReference>
<dbReference type="GO" id="GO:0030288">
    <property type="term" value="C:outer membrane-bounded periplasmic space"/>
    <property type="evidence" value="ECO:0007669"/>
    <property type="project" value="UniProtKB-ARBA"/>
</dbReference>
<dbReference type="InterPro" id="IPR039424">
    <property type="entry name" value="SBP_5"/>
</dbReference>
<dbReference type="OrthoDB" id="403896at2"/>
<evidence type="ECO:0000313" key="8">
    <source>
        <dbReference type="EMBL" id="KRN81122.1"/>
    </source>
</evidence>
<comment type="subcellular location">
    <subcellularLocation>
        <location evidence="1">Cell envelope</location>
    </subcellularLocation>
</comment>
<evidence type="ECO:0000256" key="1">
    <source>
        <dbReference type="ARBA" id="ARBA00004196"/>
    </source>
</evidence>
<dbReference type="PROSITE" id="PS51257">
    <property type="entry name" value="PROKAR_LIPOPROTEIN"/>
    <property type="match status" value="1"/>
</dbReference>
<evidence type="ECO:0000256" key="3">
    <source>
        <dbReference type="ARBA" id="ARBA00022448"/>
    </source>
</evidence>
<dbReference type="GO" id="GO:0043190">
    <property type="term" value="C:ATP-binding cassette (ABC) transporter complex"/>
    <property type="evidence" value="ECO:0007669"/>
    <property type="project" value="InterPro"/>
</dbReference>
<dbReference type="FunFam" id="3.10.105.10:FF:000001">
    <property type="entry name" value="Oligopeptide ABC transporter, oligopeptide-binding protein"/>
    <property type="match status" value="1"/>
</dbReference>
<dbReference type="PANTHER" id="PTHR30290">
    <property type="entry name" value="PERIPLASMIC BINDING COMPONENT OF ABC TRANSPORTER"/>
    <property type="match status" value="1"/>
</dbReference>
<feature type="chain" id="PRO_5039696830" evidence="6">
    <location>
        <begin position="25"/>
        <end position="544"/>
    </location>
</feature>
<dbReference type="PATRIC" id="fig|89059.3.peg.2228"/>
<proteinExistence type="inferred from homology"/>
<gene>
    <name evidence="8" type="ORF">IV43_GL002109</name>
</gene>
<dbReference type="Proteomes" id="UP000051491">
    <property type="component" value="Unassembled WGS sequence"/>
</dbReference>
<dbReference type="PIRSF" id="PIRSF002741">
    <property type="entry name" value="MppA"/>
    <property type="match status" value="1"/>
</dbReference>
<feature type="domain" description="Solute-binding protein family 5" evidence="7">
    <location>
        <begin position="77"/>
        <end position="461"/>
    </location>
</feature>
<organism evidence="8 9">
    <name type="scientific">Ligilactobacillus acidipiscis</name>
    <dbReference type="NCBI Taxonomy" id="89059"/>
    <lineage>
        <taxon>Bacteria</taxon>
        <taxon>Bacillati</taxon>
        <taxon>Bacillota</taxon>
        <taxon>Bacilli</taxon>
        <taxon>Lactobacillales</taxon>
        <taxon>Lactobacillaceae</taxon>
        <taxon>Ligilactobacillus</taxon>
    </lineage>
</organism>
<dbReference type="GO" id="GO:0015833">
    <property type="term" value="P:peptide transport"/>
    <property type="evidence" value="ECO:0007669"/>
    <property type="project" value="UniProtKB-KW"/>
</dbReference>